<dbReference type="Gene3D" id="3.30.930.10">
    <property type="entry name" value="Bira Bifunctional Protein, Domain 2"/>
    <property type="match status" value="1"/>
</dbReference>
<dbReference type="Pfam" id="PF01409">
    <property type="entry name" value="tRNA-synt_2d"/>
    <property type="match status" value="1"/>
</dbReference>
<dbReference type="GO" id="GO:0005524">
    <property type="term" value="F:ATP binding"/>
    <property type="evidence" value="ECO:0007669"/>
    <property type="project" value="UniProtKB-KW"/>
</dbReference>
<dbReference type="EMBL" id="VGJX01000852">
    <property type="protein sequence ID" value="MBM3276085.1"/>
    <property type="molecule type" value="Genomic_DNA"/>
</dbReference>
<comment type="caution">
    <text evidence="7">The sequence shown here is derived from an EMBL/GenBank/DDBJ whole genome shotgun (WGS) entry which is preliminary data.</text>
</comment>
<dbReference type="InterPro" id="IPR045864">
    <property type="entry name" value="aa-tRNA-synth_II/BPL/LPL"/>
</dbReference>
<evidence type="ECO:0000256" key="3">
    <source>
        <dbReference type="ARBA" id="ARBA00022840"/>
    </source>
</evidence>
<dbReference type="GO" id="GO:0000049">
    <property type="term" value="F:tRNA binding"/>
    <property type="evidence" value="ECO:0007669"/>
    <property type="project" value="InterPro"/>
</dbReference>
<dbReference type="AlphaFoldDB" id="A0A937X847"/>
<dbReference type="GO" id="GO:0043039">
    <property type="term" value="P:tRNA aminoacylation"/>
    <property type="evidence" value="ECO:0007669"/>
    <property type="project" value="InterPro"/>
</dbReference>
<dbReference type="InterPro" id="IPR002319">
    <property type="entry name" value="Phenylalanyl-tRNA_Synthase"/>
</dbReference>
<keyword evidence="1 7" id="KW-0436">Ligase</keyword>
<keyword evidence="2" id="KW-0547">Nucleotide-binding</keyword>
<proteinExistence type="predicted"/>
<organism evidence="7 8">
    <name type="scientific">Candidatus Tanganyikabacteria bacterium</name>
    <dbReference type="NCBI Taxonomy" id="2961651"/>
    <lineage>
        <taxon>Bacteria</taxon>
        <taxon>Bacillati</taxon>
        <taxon>Candidatus Sericytochromatia</taxon>
        <taxon>Candidatus Tanganyikabacteria</taxon>
    </lineage>
</organism>
<keyword evidence="5" id="KW-0030">Aminoacyl-tRNA synthetase</keyword>
<evidence type="ECO:0000313" key="7">
    <source>
        <dbReference type="EMBL" id="MBM3276085.1"/>
    </source>
</evidence>
<dbReference type="GO" id="GO:0004812">
    <property type="term" value="F:aminoacyl-tRNA ligase activity"/>
    <property type="evidence" value="ECO:0007669"/>
    <property type="project" value="UniProtKB-KW"/>
</dbReference>
<name>A0A937X847_9BACT</name>
<evidence type="ECO:0000256" key="1">
    <source>
        <dbReference type="ARBA" id="ARBA00022598"/>
    </source>
</evidence>
<evidence type="ECO:0000256" key="2">
    <source>
        <dbReference type="ARBA" id="ARBA00022741"/>
    </source>
</evidence>
<gene>
    <name evidence="7" type="ORF">FJZ00_13110</name>
</gene>
<sequence length="66" mass="7429">SGWIEMGGCGMVDPSVFKAVGIDPEEYSGFAFGMGIDRTAMLKYEIPDIRLYWENDLRFLAQFAES</sequence>
<protein>
    <submittedName>
        <fullName evidence="7">Phenylalanine--tRNA ligase subunit alpha</fullName>
    </submittedName>
</protein>
<keyword evidence="4" id="KW-0648">Protein biosynthesis</keyword>
<feature type="domain" description="Phenylalanyl-tRNA synthetase" evidence="6">
    <location>
        <begin position="2"/>
        <end position="63"/>
    </location>
</feature>
<feature type="non-terminal residue" evidence="7">
    <location>
        <position position="1"/>
    </location>
</feature>
<dbReference type="Proteomes" id="UP000703893">
    <property type="component" value="Unassembled WGS sequence"/>
</dbReference>
<keyword evidence="3" id="KW-0067">ATP-binding</keyword>
<dbReference type="GO" id="GO:0006412">
    <property type="term" value="P:translation"/>
    <property type="evidence" value="ECO:0007669"/>
    <property type="project" value="UniProtKB-KW"/>
</dbReference>
<evidence type="ECO:0000256" key="4">
    <source>
        <dbReference type="ARBA" id="ARBA00022917"/>
    </source>
</evidence>
<evidence type="ECO:0000313" key="8">
    <source>
        <dbReference type="Proteomes" id="UP000703893"/>
    </source>
</evidence>
<evidence type="ECO:0000259" key="6">
    <source>
        <dbReference type="Pfam" id="PF01409"/>
    </source>
</evidence>
<dbReference type="SUPFAM" id="SSF55681">
    <property type="entry name" value="Class II aaRS and biotin synthetases"/>
    <property type="match status" value="1"/>
</dbReference>
<evidence type="ECO:0000256" key="5">
    <source>
        <dbReference type="ARBA" id="ARBA00023146"/>
    </source>
</evidence>
<accession>A0A937X847</accession>
<reference evidence="7 8" key="1">
    <citation type="submission" date="2019-03" db="EMBL/GenBank/DDBJ databases">
        <title>Lake Tanganyika Metagenome-Assembled Genomes (MAGs).</title>
        <authorList>
            <person name="Tran P."/>
        </authorList>
    </citation>
    <scope>NUCLEOTIDE SEQUENCE [LARGE SCALE GENOMIC DNA]</scope>
    <source>
        <strain evidence="7">K_DeepCast_65m_m2_236</strain>
    </source>
</reference>